<protein>
    <submittedName>
        <fullName evidence="1">Uncharacterized protein</fullName>
    </submittedName>
</protein>
<dbReference type="AlphaFoldDB" id="X1U2Z8"/>
<sequence length="108" mass="11552">MAFAGVLIGRQKARPAGTATAKVVTMGFIPKALPRLKATGRIHATAATLLMPSVKRMLAKLIVKIKRYGERILSPIKVLANQDAAPVISNAEPSAIAPPYIRMIPQLI</sequence>
<dbReference type="EMBL" id="BARW01015709">
    <property type="protein sequence ID" value="GAI97976.1"/>
    <property type="molecule type" value="Genomic_DNA"/>
</dbReference>
<reference evidence="1" key="1">
    <citation type="journal article" date="2014" name="Front. Microbiol.">
        <title>High frequency of phylogenetically diverse reductive dehalogenase-homologous genes in deep subseafloor sedimentary metagenomes.</title>
        <authorList>
            <person name="Kawai M."/>
            <person name="Futagami T."/>
            <person name="Toyoda A."/>
            <person name="Takaki Y."/>
            <person name="Nishi S."/>
            <person name="Hori S."/>
            <person name="Arai W."/>
            <person name="Tsubouchi T."/>
            <person name="Morono Y."/>
            <person name="Uchiyama I."/>
            <person name="Ito T."/>
            <person name="Fujiyama A."/>
            <person name="Inagaki F."/>
            <person name="Takami H."/>
        </authorList>
    </citation>
    <scope>NUCLEOTIDE SEQUENCE</scope>
    <source>
        <strain evidence="1">Expedition CK06-06</strain>
    </source>
</reference>
<evidence type="ECO:0000313" key="1">
    <source>
        <dbReference type="EMBL" id="GAI97976.1"/>
    </source>
</evidence>
<accession>X1U2Z8</accession>
<name>X1U2Z8_9ZZZZ</name>
<comment type="caution">
    <text evidence="1">The sequence shown here is derived from an EMBL/GenBank/DDBJ whole genome shotgun (WGS) entry which is preliminary data.</text>
</comment>
<proteinExistence type="predicted"/>
<organism evidence="1">
    <name type="scientific">marine sediment metagenome</name>
    <dbReference type="NCBI Taxonomy" id="412755"/>
    <lineage>
        <taxon>unclassified sequences</taxon>
        <taxon>metagenomes</taxon>
        <taxon>ecological metagenomes</taxon>
    </lineage>
</organism>
<gene>
    <name evidence="1" type="ORF">S12H4_27508</name>
</gene>